<proteinExistence type="predicted"/>
<name>A0AAV1IDW8_9CHLO</name>
<accession>A0AAV1IDW8</accession>
<keyword evidence="2" id="KW-1185">Reference proteome</keyword>
<dbReference type="Proteomes" id="UP001314263">
    <property type="component" value="Unassembled WGS sequence"/>
</dbReference>
<evidence type="ECO:0000313" key="2">
    <source>
        <dbReference type="Proteomes" id="UP001314263"/>
    </source>
</evidence>
<gene>
    <name evidence="1" type="ORF">CVIRNUC_007849</name>
</gene>
<comment type="caution">
    <text evidence="1">The sequence shown here is derived from an EMBL/GenBank/DDBJ whole genome shotgun (WGS) entry which is preliminary data.</text>
</comment>
<protein>
    <submittedName>
        <fullName evidence="1">Uncharacterized protein</fullName>
    </submittedName>
</protein>
<organism evidence="1 2">
    <name type="scientific">Coccomyxa viridis</name>
    <dbReference type="NCBI Taxonomy" id="1274662"/>
    <lineage>
        <taxon>Eukaryota</taxon>
        <taxon>Viridiplantae</taxon>
        <taxon>Chlorophyta</taxon>
        <taxon>core chlorophytes</taxon>
        <taxon>Trebouxiophyceae</taxon>
        <taxon>Trebouxiophyceae incertae sedis</taxon>
        <taxon>Coccomyxaceae</taxon>
        <taxon>Coccomyxa</taxon>
    </lineage>
</organism>
<dbReference type="AlphaFoldDB" id="A0AAV1IDW8"/>
<reference evidence="1 2" key="1">
    <citation type="submission" date="2023-10" db="EMBL/GenBank/DDBJ databases">
        <authorList>
            <person name="Maclean D."/>
            <person name="Macfadyen A."/>
        </authorList>
    </citation>
    <scope>NUCLEOTIDE SEQUENCE [LARGE SCALE GENOMIC DNA]</scope>
</reference>
<sequence length="103" mass="11176">MSGPPETHCIWVERKKQLHSAGAPTGGHAQQGHSCGSLGIRADPSVSATTEHQLCNHTVQHLAIGNAMCNWLAEPFSSALLAFRRCRHNRRWPSLAERAASAL</sequence>
<dbReference type="EMBL" id="CAUYUE010000011">
    <property type="protein sequence ID" value="CAK0784645.1"/>
    <property type="molecule type" value="Genomic_DNA"/>
</dbReference>
<evidence type="ECO:0000313" key="1">
    <source>
        <dbReference type="EMBL" id="CAK0784645.1"/>
    </source>
</evidence>